<gene>
    <name evidence="2" type="ORF">PSON_ATCC_30995.1.T0350282</name>
</gene>
<accession>A0A8S1MH67</accession>
<comment type="caution">
    <text evidence="2">The sequence shown here is derived from an EMBL/GenBank/DDBJ whole genome shotgun (WGS) entry which is preliminary data.</text>
</comment>
<evidence type="ECO:0000313" key="3">
    <source>
        <dbReference type="Proteomes" id="UP000692954"/>
    </source>
</evidence>
<dbReference type="EMBL" id="CAJJDN010000035">
    <property type="protein sequence ID" value="CAD8077013.1"/>
    <property type="molecule type" value="Genomic_DNA"/>
</dbReference>
<name>A0A8S1MH67_9CILI</name>
<dbReference type="OrthoDB" id="304727at2759"/>
<sequence>MNMSKFYSHNKQYNPKRKRQKSPNNINNTDTPPIKRSVTYNGDSDLLYKIVNNENLVELIDKIQKQKQDHYLKIENTQTLTLPSIQNQIERHHFITQRKQKKKQEKEYIPFTYPLNPKKVAYYQENNLYGKFIEPTEYKKINYESIKTVETAISEQLASESRLKRSLTERKEETHKNKFKLIQQSTEDNLENEKEIKNYTLSKSDYANLDSLYSKQGKMNQIIKNALKIKSHARDPSNASKSILSERIQLQLELKKQYEQSLDLALQGYLVYDDKKFEKKQANWSQLLQRLNYKQYPNRNMKQNSVHQKKQLFVNKTLDIQDKCSEVLYE</sequence>
<feature type="compositionally biased region" description="Low complexity" evidence="1">
    <location>
        <begin position="23"/>
        <end position="34"/>
    </location>
</feature>
<protein>
    <submittedName>
        <fullName evidence="2">Uncharacterized protein</fullName>
    </submittedName>
</protein>
<feature type="compositionally biased region" description="Polar residues" evidence="1">
    <location>
        <begin position="1"/>
        <end position="13"/>
    </location>
</feature>
<dbReference type="AlphaFoldDB" id="A0A8S1MH67"/>
<organism evidence="2 3">
    <name type="scientific">Paramecium sonneborni</name>
    <dbReference type="NCBI Taxonomy" id="65129"/>
    <lineage>
        <taxon>Eukaryota</taxon>
        <taxon>Sar</taxon>
        <taxon>Alveolata</taxon>
        <taxon>Ciliophora</taxon>
        <taxon>Intramacronucleata</taxon>
        <taxon>Oligohymenophorea</taxon>
        <taxon>Peniculida</taxon>
        <taxon>Parameciidae</taxon>
        <taxon>Paramecium</taxon>
    </lineage>
</organism>
<evidence type="ECO:0000256" key="1">
    <source>
        <dbReference type="SAM" id="MobiDB-lite"/>
    </source>
</evidence>
<feature type="region of interest" description="Disordered" evidence="1">
    <location>
        <begin position="1"/>
        <end position="38"/>
    </location>
</feature>
<proteinExistence type="predicted"/>
<dbReference type="Proteomes" id="UP000692954">
    <property type="component" value="Unassembled WGS sequence"/>
</dbReference>
<evidence type="ECO:0000313" key="2">
    <source>
        <dbReference type="EMBL" id="CAD8077013.1"/>
    </source>
</evidence>
<keyword evidence="3" id="KW-1185">Reference proteome</keyword>
<reference evidence="2" key="1">
    <citation type="submission" date="2021-01" db="EMBL/GenBank/DDBJ databases">
        <authorList>
            <consortium name="Genoscope - CEA"/>
            <person name="William W."/>
        </authorList>
    </citation>
    <scope>NUCLEOTIDE SEQUENCE</scope>
</reference>